<dbReference type="Pfam" id="PF10977">
    <property type="entry name" value="DUF2797"/>
    <property type="match status" value="1"/>
</dbReference>
<evidence type="ECO:0000313" key="1">
    <source>
        <dbReference type="EMBL" id="ASF45279.1"/>
    </source>
</evidence>
<sequence>MQGQLKKMSGQLASPILYDLPLNDTKIPLNPFIGQPIKLTNTGKILCLHCGKAIKKTYNQGYCYPCFISLAECDLCIVKPHTCHYAAGTCREPSWGEAFCFQPHIVYLANSSGIKVGITRATQIPTRWIDQGASQALAIFQTSSRQIAGLVEMVLAQHISDKTNWQQMLKKTAEPIDLPERRDHLLHLCAAELAAISERFGLGAVEPLRGDVVELAFPVSQYPTKIKSLCLIKTPEISGILLGIKGQYLLLDSGVLNIRKYTGYEVNFQA</sequence>
<evidence type="ECO:0000313" key="2">
    <source>
        <dbReference type="Proteomes" id="UP000197019"/>
    </source>
</evidence>
<dbReference type="InterPro" id="IPR021246">
    <property type="entry name" value="DUF2797"/>
</dbReference>
<proteinExistence type="predicted"/>
<reference evidence="1 2" key="1">
    <citation type="submission" date="2017-06" db="EMBL/GenBank/DDBJ databases">
        <title>Genome Sequencing of the methanotroph Methylovulum psychrotolerants str. HV10-M2 isolated from a high-altitude environment.</title>
        <authorList>
            <person name="Mateos-Rivera A."/>
        </authorList>
    </citation>
    <scope>NUCLEOTIDE SEQUENCE [LARGE SCALE GENOMIC DNA]</scope>
    <source>
        <strain evidence="1 2">HV10_M2</strain>
    </source>
</reference>
<accession>A0A1Z4BVN8</accession>
<gene>
    <name evidence="1" type="ORF">CEK71_03930</name>
</gene>
<dbReference type="EMBL" id="CP022129">
    <property type="protein sequence ID" value="ASF45279.1"/>
    <property type="molecule type" value="Genomic_DNA"/>
</dbReference>
<organism evidence="1 2">
    <name type="scientific">Methylovulum psychrotolerans</name>
    <dbReference type="NCBI Taxonomy" id="1704499"/>
    <lineage>
        <taxon>Bacteria</taxon>
        <taxon>Pseudomonadati</taxon>
        <taxon>Pseudomonadota</taxon>
        <taxon>Gammaproteobacteria</taxon>
        <taxon>Methylococcales</taxon>
        <taxon>Methylococcaceae</taxon>
        <taxon>Methylovulum</taxon>
    </lineage>
</organism>
<dbReference type="OrthoDB" id="9775734at2"/>
<name>A0A1Z4BVN8_9GAMM</name>
<keyword evidence="2" id="KW-1185">Reference proteome</keyword>
<dbReference type="Proteomes" id="UP000197019">
    <property type="component" value="Chromosome"/>
</dbReference>
<dbReference type="AlphaFoldDB" id="A0A1Z4BVN8"/>
<protein>
    <recommendedName>
        <fullName evidence="3">DUF2797 domain-containing protein</fullName>
    </recommendedName>
</protein>
<dbReference type="KEGG" id="mpsy:CEK71_03930"/>
<evidence type="ECO:0008006" key="3">
    <source>
        <dbReference type="Google" id="ProtNLM"/>
    </source>
</evidence>
<dbReference type="RefSeq" id="WP_088618162.1">
    <property type="nucleotide sequence ID" value="NZ_CP022129.1"/>
</dbReference>